<reference evidence="3" key="1">
    <citation type="submission" date="2016-03" db="EMBL/GenBank/DDBJ databases">
        <authorList>
            <person name="Borrel G."/>
            <person name="Mccann A."/>
            <person name="O'Toole P.W."/>
        </authorList>
    </citation>
    <scope>NUCLEOTIDE SEQUENCE</scope>
    <source>
        <strain evidence="3">183</strain>
    </source>
</reference>
<dbReference type="EMBL" id="LVVT01000014">
    <property type="protein sequence ID" value="TQS82944.1"/>
    <property type="molecule type" value="Genomic_DNA"/>
</dbReference>
<organism evidence="3 4">
    <name type="scientific">Candidatus Methanomassiliicoccus intestinalis</name>
    <dbReference type="NCBI Taxonomy" id="1406512"/>
    <lineage>
        <taxon>Archaea</taxon>
        <taxon>Methanobacteriati</taxon>
        <taxon>Thermoplasmatota</taxon>
        <taxon>Thermoplasmata</taxon>
        <taxon>Methanomassiliicoccales</taxon>
        <taxon>Methanomassiliicoccaceae</taxon>
        <taxon>Methanomassiliicoccus</taxon>
    </lineage>
</organism>
<dbReference type="RefSeq" id="WP_400194761.1">
    <property type="nucleotide sequence ID" value="NZ_CAYAYE010000014.1"/>
</dbReference>
<dbReference type="Gene3D" id="3.40.50.2000">
    <property type="entry name" value="Glycogen Phosphorylase B"/>
    <property type="match status" value="2"/>
</dbReference>
<dbReference type="CDD" id="cd03801">
    <property type="entry name" value="GT4_PimA-like"/>
    <property type="match status" value="1"/>
</dbReference>
<evidence type="ECO:0000313" key="3">
    <source>
        <dbReference type="EMBL" id="TQS82944.1"/>
    </source>
</evidence>
<dbReference type="GO" id="GO:0016757">
    <property type="term" value="F:glycosyltransferase activity"/>
    <property type="evidence" value="ECO:0007669"/>
    <property type="project" value="InterPro"/>
</dbReference>
<evidence type="ECO:0000256" key="1">
    <source>
        <dbReference type="ARBA" id="ARBA00022679"/>
    </source>
</evidence>
<evidence type="ECO:0000259" key="2">
    <source>
        <dbReference type="Pfam" id="PF00534"/>
    </source>
</evidence>
<proteinExistence type="predicted"/>
<evidence type="ECO:0000313" key="4">
    <source>
        <dbReference type="Proteomes" id="UP000752814"/>
    </source>
</evidence>
<accession>A0A8J8PDB9</accession>
<gene>
    <name evidence="3" type="ORF">A3207_03115</name>
</gene>
<dbReference type="PANTHER" id="PTHR46401:SF2">
    <property type="entry name" value="GLYCOSYLTRANSFERASE WBBK-RELATED"/>
    <property type="match status" value="1"/>
</dbReference>
<dbReference type="Proteomes" id="UP000752814">
    <property type="component" value="Unassembled WGS sequence"/>
</dbReference>
<dbReference type="Pfam" id="PF00534">
    <property type="entry name" value="Glycos_transf_1"/>
    <property type="match status" value="1"/>
</dbReference>
<feature type="domain" description="Glycosyl transferase family 1" evidence="2">
    <location>
        <begin position="218"/>
        <end position="303"/>
    </location>
</feature>
<dbReference type="PANTHER" id="PTHR46401">
    <property type="entry name" value="GLYCOSYLTRANSFERASE WBBK-RELATED"/>
    <property type="match status" value="1"/>
</dbReference>
<sequence length="331" mass="37766">MKTAIIALNDYNQVKGGTEVFTKHLHTVFPESTIITAPQNIGQIFAKAGFQNEYRSWKAGKRFLEIDDQFDAIFRNAYAGWNIKTRSPMINIFHFTYSGFSREAMQGTKGRFQAKYISPFFEKLCLNNGVNIAVSAKVQRELKRYYKTESKVIENAVPDMFHNIPKEKAREELNIDYSEPLGIFVGRTDRTKGFDIVSKISKSIKIICVTPNRLQSTDNMIIRTNVKYEDMPKYYSAADFLIFPSRYESSGYSVMEAIKCGIPVVASKTGILEDIDAEDVGAIVEIGNEEGYMKGIENVIKTNFVPSSEIARRFSMERFKKEYMELVKEIA</sequence>
<keyword evidence="1" id="KW-0808">Transferase</keyword>
<dbReference type="InterPro" id="IPR001296">
    <property type="entry name" value="Glyco_trans_1"/>
</dbReference>
<protein>
    <recommendedName>
        <fullName evidence="2">Glycosyl transferase family 1 domain-containing protein</fullName>
    </recommendedName>
</protein>
<name>A0A8J8PDB9_9ARCH</name>
<dbReference type="AlphaFoldDB" id="A0A8J8PDB9"/>
<comment type="caution">
    <text evidence="3">The sequence shown here is derived from an EMBL/GenBank/DDBJ whole genome shotgun (WGS) entry which is preliminary data.</text>
</comment>
<dbReference type="SUPFAM" id="SSF53756">
    <property type="entry name" value="UDP-Glycosyltransferase/glycogen phosphorylase"/>
    <property type="match status" value="1"/>
</dbReference>